<sequence>MKRAIRLSGDVYSIASFSKEFGYPYTKVLSLYDQGYRDQELVDKLKSEQLVIDGKTFKSLLQASQYYGIPPTTFYRYAKKGKLKKLIKRKKLLDKYDLN</sequence>
<accession>K1N1G8</accession>
<dbReference type="PATRIC" id="fig|883092.3.peg.2389"/>
<reference evidence="2 3" key="1">
    <citation type="submission" date="2012-07" db="EMBL/GenBank/DDBJ databases">
        <title>The Genome Sequence of Lactobacillus crispatus FB077-07.</title>
        <authorList>
            <consortium name="The Broad Institute Genome Sequencing Platform"/>
            <person name="Earl A."/>
            <person name="Ward D."/>
            <person name="Feldgarden M."/>
            <person name="Gevers D."/>
            <person name="Saerens B."/>
            <person name="Vaneechoutte M."/>
            <person name="Walker B."/>
            <person name="Young S.K."/>
            <person name="Zeng Q."/>
            <person name="Gargeya S."/>
            <person name="Fitzgerald M."/>
            <person name="Haas B."/>
            <person name="Abouelleil A."/>
            <person name="Alvarado L."/>
            <person name="Arachchi H.M."/>
            <person name="Berlin A.M."/>
            <person name="Chapman S.B."/>
            <person name="Goldberg J."/>
            <person name="Griggs A."/>
            <person name="Gujja S."/>
            <person name="Hansen M."/>
            <person name="Howarth C."/>
            <person name="Imamovic A."/>
            <person name="Larimer J."/>
            <person name="McCowen C."/>
            <person name="Montmayeur A."/>
            <person name="Murphy C."/>
            <person name="Neiman D."/>
            <person name="Pearson M."/>
            <person name="Priest M."/>
            <person name="Roberts A."/>
            <person name="Saif S."/>
            <person name="Shea T."/>
            <person name="Sisk P."/>
            <person name="Sykes S."/>
            <person name="Wortman J."/>
            <person name="Nusbaum C."/>
            <person name="Birren B."/>
        </authorList>
    </citation>
    <scope>NUCLEOTIDE SEQUENCE [LARGE SCALE GENOMIC DNA]</scope>
    <source>
        <strain evidence="2 3">FB077-07</strain>
    </source>
</reference>
<comment type="caution">
    <text evidence="2">The sequence shown here is derived from an EMBL/GenBank/DDBJ whole genome shotgun (WGS) entry which is preliminary data.</text>
</comment>
<dbReference type="GO" id="GO:0003677">
    <property type="term" value="F:DNA binding"/>
    <property type="evidence" value="ECO:0007669"/>
    <property type="project" value="InterPro"/>
</dbReference>
<gene>
    <name evidence="2" type="ORF">HMPREF9249_02407</name>
</gene>
<feature type="domain" description="HTH psq-type" evidence="1">
    <location>
        <begin position="59"/>
        <end position="83"/>
    </location>
</feature>
<organism evidence="2 3">
    <name type="scientific">Lactobacillus crispatus FB077-07</name>
    <dbReference type="NCBI Taxonomy" id="883092"/>
    <lineage>
        <taxon>Bacteria</taxon>
        <taxon>Bacillati</taxon>
        <taxon>Bacillota</taxon>
        <taxon>Bacilli</taxon>
        <taxon>Lactobacillales</taxon>
        <taxon>Lactobacillaceae</taxon>
        <taxon>Lactobacillus</taxon>
    </lineage>
</organism>
<name>K1N1G8_9LACO</name>
<dbReference type="AlphaFoldDB" id="K1N1G8"/>
<dbReference type="HOGENOM" id="CLU_2316637_0_0_9"/>
<dbReference type="InterPro" id="IPR007889">
    <property type="entry name" value="HTH_Psq"/>
</dbReference>
<dbReference type="RefSeq" id="WP_005729893.1">
    <property type="nucleotide sequence ID" value="NZ_JH932275.1"/>
</dbReference>
<dbReference type="EMBL" id="AGZG01000115">
    <property type="protein sequence ID" value="EKB62184.1"/>
    <property type="molecule type" value="Genomic_DNA"/>
</dbReference>
<evidence type="ECO:0000313" key="2">
    <source>
        <dbReference type="EMBL" id="EKB62184.1"/>
    </source>
</evidence>
<proteinExistence type="predicted"/>
<dbReference type="Pfam" id="PF05225">
    <property type="entry name" value="HTH_psq"/>
    <property type="match status" value="1"/>
</dbReference>
<evidence type="ECO:0000313" key="3">
    <source>
        <dbReference type="Proteomes" id="UP000004722"/>
    </source>
</evidence>
<dbReference type="Proteomes" id="UP000004722">
    <property type="component" value="Unassembled WGS sequence"/>
</dbReference>
<protein>
    <recommendedName>
        <fullName evidence="1">HTH psq-type domain-containing protein</fullName>
    </recommendedName>
</protein>
<evidence type="ECO:0000259" key="1">
    <source>
        <dbReference type="Pfam" id="PF05225"/>
    </source>
</evidence>